<evidence type="ECO:0000313" key="3">
    <source>
        <dbReference type="Proteomes" id="UP000267250"/>
    </source>
</evidence>
<reference evidence="2 3" key="1">
    <citation type="submission" date="2016-07" db="EMBL/GenBank/DDBJ databases">
        <title>Genome and transcriptome analysis of iron-reducing fermentative bacteria Anoxybacter fermentans.</title>
        <authorList>
            <person name="Zeng X."/>
            <person name="Shao Z."/>
        </authorList>
    </citation>
    <scope>NUCLEOTIDE SEQUENCE [LARGE SCALE GENOMIC DNA]</scope>
    <source>
        <strain evidence="2 3">DY22613</strain>
    </source>
</reference>
<dbReference type="GO" id="GO:0003677">
    <property type="term" value="F:DNA binding"/>
    <property type="evidence" value="ECO:0007669"/>
    <property type="project" value="InterPro"/>
</dbReference>
<evidence type="ECO:0000256" key="1">
    <source>
        <dbReference type="SAM" id="Coils"/>
    </source>
</evidence>
<proteinExistence type="predicted"/>
<dbReference type="Pfam" id="PF01527">
    <property type="entry name" value="HTH_Tnp_1"/>
    <property type="match status" value="1"/>
</dbReference>
<organism evidence="2 3">
    <name type="scientific">Anoxybacter fermentans</name>
    <dbReference type="NCBI Taxonomy" id="1323375"/>
    <lineage>
        <taxon>Bacteria</taxon>
        <taxon>Bacillati</taxon>
        <taxon>Bacillota</taxon>
        <taxon>Clostridia</taxon>
        <taxon>Halanaerobiales</taxon>
        <taxon>Anoxybacter</taxon>
    </lineage>
</organism>
<feature type="coiled-coil region" evidence="1">
    <location>
        <begin position="69"/>
        <end position="99"/>
    </location>
</feature>
<name>A0A3Q9HR66_9FIRM</name>
<dbReference type="AlphaFoldDB" id="A0A3Q9HR66"/>
<keyword evidence="3" id="KW-1185">Reference proteome</keyword>
<dbReference type="KEGG" id="aft:BBF96_11280"/>
<gene>
    <name evidence="2" type="ORF">BBF96_11280</name>
</gene>
<dbReference type="InterPro" id="IPR009057">
    <property type="entry name" value="Homeodomain-like_sf"/>
</dbReference>
<dbReference type="Proteomes" id="UP000267250">
    <property type="component" value="Chromosome"/>
</dbReference>
<dbReference type="GO" id="GO:0004803">
    <property type="term" value="F:transposase activity"/>
    <property type="evidence" value="ECO:0007669"/>
    <property type="project" value="InterPro"/>
</dbReference>
<dbReference type="EMBL" id="CP016379">
    <property type="protein sequence ID" value="AZR73921.1"/>
    <property type="molecule type" value="Genomic_DNA"/>
</dbReference>
<protein>
    <submittedName>
        <fullName evidence="2">Transposase</fullName>
    </submittedName>
</protein>
<dbReference type="InterPro" id="IPR002514">
    <property type="entry name" value="Transposase_8"/>
</dbReference>
<dbReference type="SUPFAM" id="SSF46689">
    <property type="entry name" value="Homeodomain-like"/>
    <property type="match status" value="1"/>
</dbReference>
<accession>A0A3Q9HR66</accession>
<evidence type="ECO:0000313" key="2">
    <source>
        <dbReference type="EMBL" id="AZR73921.1"/>
    </source>
</evidence>
<keyword evidence="1" id="KW-0175">Coiled coil</keyword>
<sequence length="103" mass="12335">MKRKKYSDEFKQQIIEECRLVGNIALVARRHEISRQTVYSWIKSSRQKGSTESFPRDKEKQYLEVLRRLEKVSTENDMLKKLLAEKELELAILRDLRDKVNPQ</sequence>
<dbReference type="GO" id="GO:0006313">
    <property type="term" value="P:DNA transposition"/>
    <property type="evidence" value="ECO:0007669"/>
    <property type="project" value="InterPro"/>
</dbReference>